<dbReference type="AlphaFoldDB" id="A0A9D1N679"/>
<name>A0A9D1N679_9FIRM</name>
<dbReference type="InterPro" id="IPR018768">
    <property type="entry name" value="DUF2344"/>
</dbReference>
<evidence type="ECO:0000259" key="1">
    <source>
        <dbReference type="Pfam" id="PF10105"/>
    </source>
</evidence>
<protein>
    <submittedName>
        <fullName evidence="2">DUF2344 domain-containing protein</fullName>
    </submittedName>
</protein>
<dbReference type="Proteomes" id="UP000824130">
    <property type="component" value="Unassembled WGS sequence"/>
</dbReference>
<evidence type="ECO:0000313" key="3">
    <source>
        <dbReference type="Proteomes" id="UP000824130"/>
    </source>
</evidence>
<feature type="domain" description="DUF2344" evidence="1">
    <location>
        <begin position="3"/>
        <end position="195"/>
    </location>
</feature>
<reference evidence="2" key="2">
    <citation type="journal article" date="2021" name="PeerJ">
        <title>Extensive microbial diversity within the chicken gut microbiome revealed by metagenomics and culture.</title>
        <authorList>
            <person name="Gilroy R."/>
            <person name="Ravi A."/>
            <person name="Getino M."/>
            <person name="Pursley I."/>
            <person name="Horton D.L."/>
            <person name="Alikhan N.F."/>
            <person name="Baker D."/>
            <person name="Gharbi K."/>
            <person name="Hall N."/>
            <person name="Watson M."/>
            <person name="Adriaenssens E.M."/>
            <person name="Foster-Nyarko E."/>
            <person name="Jarju S."/>
            <person name="Secka A."/>
            <person name="Antonio M."/>
            <person name="Oren A."/>
            <person name="Chaudhuri R.R."/>
            <person name="La Ragione R."/>
            <person name="Hildebrand F."/>
            <person name="Pallen M.J."/>
        </authorList>
    </citation>
    <scope>NUCLEOTIDE SEQUENCE</scope>
    <source>
        <strain evidence="2">ChiSjej4B22-8349</strain>
    </source>
</reference>
<dbReference type="NCBIfam" id="TIGR03936">
    <property type="entry name" value="sam_1_link_chp"/>
    <property type="match status" value="1"/>
</dbReference>
<evidence type="ECO:0000313" key="2">
    <source>
        <dbReference type="EMBL" id="HIU95371.1"/>
    </source>
</evidence>
<gene>
    <name evidence="2" type="ORF">IAD25_01485</name>
</gene>
<dbReference type="EMBL" id="DVOB01000034">
    <property type="protein sequence ID" value="HIU95371.1"/>
    <property type="molecule type" value="Genomic_DNA"/>
</dbReference>
<sequence>MFKYILKFSKEGNVCYISHLDLMRLFYRAIKRSGIRLGYSKGFNPHPKISFAQPLSLGYIGLNELMEMETEEEYEADIIRQQLAELMPEGLKIKECVRVEEGGKTLAARTVAARYLIEIPLQERPGIPVEEMGRTYMSQERILAMKKQKKKKELLEVDIRPMIRDISFSSNGVSGGQALIIEAVLDSGSVSNLSPELLMETVRKRFGLVYDRNEADITREEIYFR</sequence>
<dbReference type="Pfam" id="PF10105">
    <property type="entry name" value="DUF2344"/>
    <property type="match status" value="1"/>
</dbReference>
<proteinExistence type="predicted"/>
<reference evidence="2" key="1">
    <citation type="submission" date="2020-10" db="EMBL/GenBank/DDBJ databases">
        <authorList>
            <person name="Gilroy R."/>
        </authorList>
    </citation>
    <scope>NUCLEOTIDE SEQUENCE</scope>
    <source>
        <strain evidence="2">ChiSjej4B22-8349</strain>
    </source>
</reference>
<organism evidence="2 3">
    <name type="scientific">Candidatus Allocopromorpha excrementipullorum</name>
    <dbReference type="NCBI Taxonomy" id="2840743"/>
    <lineage>
        <taxon>Bacteria</taxon>
        <taxon>Bacillati</taxon>
        <taxon>Bacillota</taxon>
        <taxon>Clostridia</taxon>
        <taxon>Eubacteriales</taxon>
        <taxon>Eubacteriaceae</taxon>
        <taxon>Eubacteriaceae incertae sedis</taxon>
        <taxon>Candidatus Allocopromorpha</taxon>
    </lineage>
</organism>
<accession>A0A9D1N679</accession>
<comment type="caution">
    <text evidence="2">The sequence shown here is derived from an EMBL/GenBank/DDBJ whole genome shotgun (WGS) entry which is preliminary data.</text>
</comment>